<accession>K5VL01</accession>
<gene>
    <name evidence="3" type="ORF">PHACADRAFT_212678</name>
</gene>
<dbReference type="Proteomes" id="UP000008370">
    <property type="component" value="Unassembled WGS sequence"/>
</dbReference>
<keyword evidence="2" id="KW-0812">Transmembrane</keyword>
<dbReference type="RefSeq" id="XP_007399869.1">
    <property type="nucleotide sequence ID" value="XM_007399807.1"/>
</dbReference>
<sequence length="273" mass="29292">MVLIPALMGYAETAIFSALRVFAITDRNRVLSLSVLILISGPVVVYSYVIVIHGVPLPFIGPQPVICIPKTLIGDKLVLIRIPAIVGESIAVLVTWKNVYHRDQALANVRGSASLTQTLLRNGIAYFVAMIIINIAEILVISNGQQTTAFAGPFLDVLPPILICRFIMNLRRSSVCSGRARDLEPGPHSSGATQTVSLVLQNFSQRLEELGHPLDVGEGHARGRSPTGEMSGGQHVLSDSVAGDCTGENDITVAEYARLGWTVVVDDADCDPD</sequence>
<dbReference type="KEGG" id="pco:PHACADRAFT_212678"/>
<organism evidence="3 4">
    <name type="scientific">Phanerochaete carnosa (strain HHB-10118-sp)</name>
    <name type="common">White-rot fungus</name>
    <name type="synonym">Peniophora carnosa</name>
    <dbReference type="NCBI Taxonomy" id="650164"/>
    <lineage>
        <taxon>Eukaryota</taxon>
        <taxon>Fungi</taxon>
        <taxon>Dikarya</taxon>
        <taxon>Basidiomycota</taxon>
        <taxon>Agaricomycotina</taxon>
        <taxon>Agaricomycetes</taxon>
        <taxon>Polyporales</taxon>
        <taxon>Phanerochaetaceae</taxon>
        <taxon>Phanerochaete</taxon>
    </lineage>
</organism>
<dbReference type="HOGENOM" id="CLU_1019789_0_0_1"/>
<dbReference type="GeneID" id="18913260"/>
<feature type="transmembrane region" description="Helical" evidence="2">
    <location>
        <begin position="6"/>
        <end position="23"/>
    </location>
</feature>
<keyword evidence="2" id="KW-0472">Membrane</keyword>
<evidence type="ECO:0000256" key="2">
    <source>
        <dbReference type="SAM" id="Phobius"/>
    </source>
</evidence>
<dbReference type="OrthoDB" id="2756573at2759"/>
<feature type="transmembrane region" description="Helical" evidence="2">
    <location>
        <begin position="124"/>
        <end position="142"/>
    </location>
</feature>
<feature type="region of interest" description="Disordered" evidence="1">
    <location>
        <begin position="214"/>
        <end position="241"/>
    </location>
</feature>
<dbReference type="InParanoid" id="K5VL01"/>
<evidence type="ECO:0000313" key="4">
    <source>
        <dbReference type="Proteomes" id="UP000008370"/>
    </source>
</evidence>
<evidence type="ECO:0000256" key="1">
    <source>
        <dbReference type="SAM" id="MobiDB-lite"/>
    </source>
</evidence>
<protein>
    <submittedName>
        <fullName evidence="3">Uncharacterized protein</fullName>
    </submittedName>
</protein>
<keyword evidence="2" id="KW-1133">Transmembrane helix</keyword>
<dbReference type="EMBL" id="JH930476">
    <property type="protein sequence ID" value="EKM52088.1"/>
    <property type="molecule type" value="Genomic_DNA"/>
</dbReference>
<name>K5VL01_PHACS</name>
<reference evidence="3 4" key="1">
    <citation type="journal article" date="2012" name="BMC Genomics">
        <title>Comparative genomics of the white-rot fungi, Phanerochaete carnosa and P. chrysosporium, to elucidate the genetic basis of the distinct wood types they colonize.</title>
        <authorList>
            <person name="Suzuki H."/>
            <person name="MacDonald J."/>
            <person name="Syed K."/>
            <person name="Salamov A."/>
            <person name="Hori C."/>
            <person name="Aerts A."/>
            <person name="Henrissat B."/>
            <person name="Wiebenga A."/>
            <person name="vanKuyk P.A."/>
            <person name="Barry K."/>
            <person name="Lindquist E."/>
            <person name="LaButti K."/>
            <person name="Lapidus A."/>
            <person name="Lucas S."/>
            <person name="Coutinho P."/>
            <person name="Gong Y."/>
            <person name="Samejima M."/>
            <person name="Mahadevan R."/>
            <person name="Abou-Zaid M."/>
            <person name="de Vries R.P."/>
            <person name="Igarashi K."/>
            <person name="Yadav J.S."/>
            <person name="Grigoriev I.V."/>
            <person name="Master E.R."/>
        </authorList>
    </citation>
    <scope>NUCLEOTIDE SEQUENCE [LARGE SCALE GENOMIC DNA]</scope>
    <source>
        <strain evidence="3 4">HHB-10118-sp</strain>
    </source>
</reference>
<dbReference type="AlphaFoldDB" id="K5VL01"/>
<evidence type="ECO:0000313" key="3">
    <source>
        <dbReference type="EMBL" id="EKM52088.1"/>
    </source>
</evidence>
<feature type="transmembrane region" description="Helical" evidence="2">
    <location>
        <begin position="30"/>
        <end position="51"/>
    </location>
</feature>
<proteinExistence type="predicted"/>
<keyword evidence="4" id="KW-1185">Reference proteome</keyword>
<feature type="transmembrane region" description="Helical" evidence="2">
    <location>
        <begin position="78"/>
        <end position="96"/>
    </location>
</feature>